<evidence type="ECO:0000256" key="4">
    <source>
        <dbReference type="ARBA" id="ARBA00022692"/>
    </source>
</evidence>
<comment type="caution">
    <text evidence="8">The sequence shown here is derived from an EMBL/GenBank/DDBJ whole genome shotgun (WGS) entry which is preliminary data.</text>
</comment>
<keyword evidence="5 7" id="KW-1133">Transmembrane helix</keyword>
<feature type="transmembrane region" description="Helical" evidence="7">
    <location>
        <begin position="69"/>
        <end position="92"/>
    </location>
</feature>
<keyword evidence="4 7" id="KW-0812">Transmembrane</keyword>
<accession>A0AAV8S544</accession>
<feature type="transmembrane region" description="Helical" evidence="7">
    <location>
        <begin position="611"/>
        <end position="634"/>
    </location>
</feature>
<feature type="transmembrane region" description="Helical" evidence="7">
    <location>
        <begin position="319"/>
        <end position="344"/>
    </location>
</feature>
<name>A0AAV8S544_9ROSI</name>
<dbReference type="InterPro" id="IPR045035">
    <property type="entry name" value="YSL-like"/>
</dbReference>
<feature type="transmembrane region" description="Helical" evidence="7">
    <location>
        <begin position="570"/>
        <end position="591"/>
    </location>
</feature>
<evidence type="ECO:0000256" key="6">
    <source>
        <dbReference type="ARBA" id="ARBA00023136"/>
    </source>
</evidence>
<evidence type="ECO:0008006" key="10">
    <source>
        <dbReference type="Google" id="ProtNLM"/>
    </source>
</evidence>
<dbReference type="Proteomes" id="UP001159364">
    <property type="component" value="Unassembled WGS sequence"/>
</dbReference>
<dbReference type="NCBIfam" id="TIGR00728">
    <property type="entry name" value="OPT_sfam"/>
    <property type="match status" value="1"/>
</dbReference>
<sequence>MERRTQEEVDDGIGNCPSRREEVDERVIVEEAFRGTQVPPWTKQITFRALTTAFGLSIVFNFIVCKLNLTTGVIPSLNVAAGLLGFAILKFWSTVLEKCGMLRQPFTRQENTVVQTCVVASSGIAFSSGTASYLMGMSPRIAAQLDAGNTPDNVKGLSLGWMMGFLFLVSFVGLFSIVPLRKLMILRYKLTYPSGTATAYLINSFHTPKGARLAKKQVAVLFKSAVGSFLWGCFQWFYTAGDSCGFTNFPTFGLKAFKQKFYFDFSATYVGVGMICPYIVNTSLLLGAIISWGIMWPFIESKKGIWYSASLSGTSLHALQGYKVFLAISTMLGDGLFHVIYMLLKTLINLATQTSSSSKRKDSSVVAPEDLDAGITNYDEQRRNEFFLKDQIPIWVALLGYVGLAAISIITVPLIFHPLKWYHILTVYVMAPVFGFCNAYGCGLTDWSLASNYGKVAIIIFSAWIGLPQGGVLAGLAACGVMMNIVSTASDLMQDFKTGYLTLSSPRSMFFSQVCGTAMGCVLSPLVFWIFYKAYPLGDPNGTYPAPFAGIYRAMALLGTEGVSSLPKHCLTMCIGFFVGAMAINLVTELLRKYETKYRIYRFMPIPMCIAIPFYLGAYFAIDMCVGSLILFIWERRNKQKARDYTPAVASGLICGDSLWGIPQAILSLAGVNPPLCMRFLSASQSAKVDNFLGS</sequence>
<feature type="transmembrane region" description="Helical" evidence="7">
    <location>
        <begin position="421"/>
        <end position="440"/>
    </location>
</feature>
<dbReference type="Pfam" id="PF03169">
    <property type="entry name" value="OPT"/>
    <property type="match status" value="1"/>
</dbReference>
<feature type="transmembrane region" description="Helical" evidence="7">
    <location>
        <begin position="278"/>
        <end position="299"/>
    </location>
</feature>
<reference evidence="8 9" key="1">
    <citation type="submission" date="2021-09" db="EMBL/GenBank/DDBJ databases">
        <title>Genomic insights and catalytic innovation underlie evolution of tropane alkaloids biosynthesis.</title>
        <authorList>
            <person name="Wang Y.-J."/>
            <person name="Tian T."/>
            <person name="Huang J.-P."/>
            <person name="Huang S.-X."/>
        </authorList>
    </citation>
    <scope>NUCLEOTIDE SEQUENCE [LARGE SCALE GENOMIC DNA]</scope>
    <source>
        <strain evidence="8">KIB-2018</strain>
        <tissue evidence="8">Leaf</tissue>
    </source>
</reference>
<dbReference type="PANTHER" id="PTHR31645:SF20">
    <property type="entry name" value="METAL-NICOTIANAMINE TRANSPORTER YSL7"/>
    <property type="match status" value="1"/>
</dbReference>
<evidence type="ECO:0000256" key="1">
    <source>
        <dbReference type="ARBA" id="ARBA00004141"/>
    </source>
</evidence>
<feature type="transmembrane region" description="Helical" evidence="7">
    <location>
        <begin position="392"/>
        <end position="415"/>
    </location>
</feature>
<protein>
    <recommendedName>
        <fullName evidence="10">Metal-nicotianamine transporter YSL7</fullName>
    </recommendedName>
</protein>
<comment type="subcellular location">
    <subcellularLocation>
        <location evidence="1">Membrane</location>
        <topology evidence="1">Multi-pass membrane protein</topology>
    </subcellularLocation>
</comment>
<gene>
    <name evidence="8" type="ORF">K2173_011561</name>
</gene>
<feature type="transmembrane region" description="Helical" evidence="7">
    <location>
        <begin position="45"/>
        <end position="63"/>
    </location>
</feature>
<organism evidence="8 9">
    <name type="scientific">Erythroxylum novogranatense</name>
    <dbReference type="NCBI Taxonomy" id="1862640"/>
    <lineage>
        <taxon>Eukaryota</taxon>
        <taxon>Viridiplantae</taxon>
        <taxon>Streptophyta</taxon>
        <taxon>Embryophyta</taxon>
        <taxon>Tracheophyta</taxon>
        <taxon>Spermatophyta</taxon>
        <taxon>Magnoliopsida</taxon>
        <taxon>eudicotyledons</taxon>
        <taxon>Gunneridae</taxon>
        <taxon>Pentapetalae</taxon>
        <taxon>rosids</taxon>
        <taxon>fabids</taxon>
        <taxon>Malpighiales</taxon>
        <taxon>Erythroxylaceae</taxon>
        <taxon>Erythroxylum</taxon>
    </lineage>
</organism>
<evidence type="ECO:0000313" key="9">
    <source>
        <dbReference type="Proteomes" id="UP001159364"/>
    </source>
</evidence>
<dbReference type="GO" id="GO:0035673">
    <property type="term" value="F:oligopeptide transmembrane transporter activity"/>
    <property type="evidence" value="ECO:0007669"/>
    <property type="project" value="InterPro"/>
</dbReference>
<dbReference type="AlphaFoldDB" id="A0AAV8S544"/>
<keyword evidence="9" id="KW-1185">Reference proteome</keyword>
<evidence type="ECO:0000256" key="7">
    <source>
        <dbReference type="SAM" id="Phobius"/>
    </source>
</evidence>
<evidence type="ECO:0000256" key="3">
    <source>
        <dbReference type="ARBA" id="ARBA00022448"/>
    </source>
</evidence>
<comment type="similarity">
    <text evidence="2">Belongs to the YSL (TC 2.A.67.2) family.</text>
</comment>
<keyword evidence="6 7" id="KW-0472">Membrane</keyword>
<feature type="transmembrane region" description="Helical" evidence="7">
    <location>
        <begin position="156"/>
        <end position="180"/>
    </location>
</feature>
<dbReference type="GO" id="GO:0016020">
    <property type="term" value="C:membrane"/>
    <property type="evidence" value="ECO:0007669"/>
    <property type="project" value="UniProtKB-SubCell"/>
</dbReference>
<keyword evidence="3" id="KW-0813">Transport</keyword>
<evidence type="ECO:0000256" key="2">
    <source>
        <dbReference type="ARBA" id="ARBA00010276"/>
    </source>
</evidence>
<feature type="transmembrane region" description="Helical" evidence="7">
    <location>
        <begin position="113"/>
        <end position="136"/>
    </location>
</feature>
<dbReference type="InterPro" id="IPR004813">
    <property type="entry name" value="OPT"/>
</dbReference>
<evidence type="ECO:0000256" key="5">
    <source>
        <dbReference type="ARBA" id="ARBA00022989"/>
    </source>
</evidence>
<dbReference type="EMBL" id="JAIWQS010000201">
    <property type="protein sequence ID" value="KAJ8747296.1"/>
    <property type="molecule type" value="Genomic_DNA"/>
</dbReference>
<feature type="transmembrane region" description="Helical" evidence="7">
    <location>
        <begin position="510"/>
        <end position="532"/>
    </location>
</feature>
<dbReference type="PANTHER" id="PTHR31645">
    <property type="entry name" value="OLIGOPEPTIDE TRANSPORTER YGL114W-RELATED"/>
    <property type="match status" value="1"/>
</dbReference>
<proteinExistence type="inferred from homology"/>
<evidence type="ECO:0000313" key="8">
    <source>
        <dbReference type="EMBL" id="KAJ8747296.1"/>
    </source>
</evidence>